<evidence type="ECO:0000259" key="2">
    <source>
        <dbReference type="Pfam" id="PF09835"/>
    </source>
</evidence>
<keyword evidence="4" id="KW-1185">Reference proteome</keyword>
<gene>
    <name evidence="3" type="ORF">HUK65_04150</name>
</gene>
<feature type="domain" description="DUF2062" evidence="2">
    <location>
        <begin position="27"/>
        <end position="192"/>
    </location>
</feature>
<dbReference type="PANTHER" id="PTHR40547:SF1">
    <property type="entry name" value="SLL0298 PROTEIN"/>
    <property type="match status" value="1"/>
</dbReference>
<name>A0A7Z0HXU6_9RHOB</name>
<feature type="transmembrane region" description="Helical" evidence="1">
    <location>
        <begin position="46"/>
        <end position="76"/>
    </location>
</feature>
<dbReference type="AlphaFoldDB" id="A0A7Z0HXU6"/>
<organism evidence="3 4">
    <name type="scientific">Rhabdonatronobacter sediminivivens</name>
    <dbReference type="NCBI Taxonomy" id="2743469"/>
    <lineage>
        <taxon>Bacteria</taxon>
        <taxon>Pseudomonadati</taxon>
        <taxon>Pseudomonadota</taxon>
        <taxon>Alphaproteobacteria</taxon>
        <taxon>Rhodobacterales</taxon>
        <taxon>Paracoccaceae</taxon>
        <taxon>Rhabdonatronobacter</taxon>
    </lineage>
</organism>
<evidence type="ECO:0000313" key="4">
    <source>
        <dbReference type="Proteomes" id="UP000529417"/>
    </source>
</evidence>
<keyword evidence="1" id="KW-1133">Transmembrane helix</keyword>
<evidence type="ECO:0000313" key="3">
    <source>
        <dbReference type="EMBL" id="NYS24175.1"/>
    </source>
</evidence>
<keyword evidence="1" id="KW-0472">Membrane</keyword>
<evidence type="ECO:0000256" key="1">
    <source>
        <dbReference type="SAM" id="Phobius"/>
    </source>
</evidence>
<protein>
    <submittedName>
        <fullName evidence="3">DUF2062 domain-containing protein</fullName>
    </submittedName>
</protein>
<accession>A0A7Z0HXU6</accession>
<dbReference type="Proteomes" id="UP000529417">
    <property type="component" value="Unassembled WGS sequence"/>
</dbReference>
<dbReference type="InterPro" id="IPR018639">
    <property type="entry name" value="DUF2062"/>
</dbReference>
<dbReference type="Pfam" id="PF09835">
    <property type="entry name" value="DUF2062"/>
    <property type="match status" value="1"/>
</dbReference>
<feature type="transmembrane region" description="Helical" evidence="1">
    <location>
        <begin position="161"/>
        <end position="184"/>
    </location>
</feature>
<dbReference type="RefSeq" id="WP_179904881.1">
    <property type="nucleotide sequence ID" value="NZ_JACBXS010000006.1"/>
</dbReference>
<proteinExistence type="predicted"/>
<comment type="caution">
    <text evidence="3">The sequence shown here is derived from an EMBL/GenBank/DDBJ whole genome shotgun (WGS) entry which is preliminary data.</text>
</comment>
<keyword evidence="1" id="KW-0812">Transmembrane</keyword>
<feature type="transmembrane region" description="Helical" evidence="1">
    <location>
        <begin position="88"/>
        <end position="112"/>
    </location>
</feature>
<sequence>MVFKRRTAPSTGQKLRSLVYPRGGWWRAAGYVLHRLRRLPDAPERIAVGVGAGIFASFTPLFGFHFFLAATVAWIFRGNIFASLLSTFFGNPVTFPIIVVSSIELGSLLLGLDRTMTAPEVMKAFGAASAEVTANLGALISDKPVYWGHFLRFLYQVFLPYLLGGVILGTVVGVIGYFASLPVIRAYQARRRARLRARFELARRQDAARAAEVAGKTEKPD</sequence>
<dbReference type="PANTHER" id="PTHR40547">
    <property type="entry name" value="SLL0298 PROTEIN"/>
    <property type="match status" value="1"/>
</dbReference>
<dbReference type="EMBL" id="JACBXS010000006">
    <property type="protein sequence ID" value="NYS24175.1"/>
    <property type="molecule type" value="Genomic_DNA"/>
</dbReference>
<reference evidence="3 4" key="1">
    <citation type="journal article" date="2000" name="Arch. Microbiol.">
        <title>Rhodobaca bogoriensis gen. nov. and sp. nov., an alkaliphilic purple nonsulfur bacterium from African Rift Valley soda lakes.</title>
        <authorList>
            <person name="Milford A.D."/>
            <person name="Achenbach L.A."/>
            <person name="Jung D.O."/>
            <person name="Madigan M.T."/>
        </authorList>
    </citation>
    <scope>NUCLEOTIDE SEQUENCE [LARGE SCALE GENOMIC DNA]</scope>
    <source>
        <strain evidence="3 4">2376</strain>
    </source>
</reference>